<protein>
    <submittedName>
        <fullName evidence="1">Uncharacterized protein</fullName>
    </submittedName>
</protein>
<gene>
    <name evidence="1" type="ORF">JOC58_002467</name>
</gene>
<dbReference type="RefSeq" id="WP_188773964.1">
    <property type="nucleotide sequence ID" value="NZ_BMMB01000001.1"/>
</dbReference>
<dbReference type="Proteomes" id="UP001185028">
    <property type="component" value="Unassembled WGS sequence"/>
</dbReference>
<proteinExistence type="predicted"/>
<evidence type="ECO:0000313" key="2">
    <source>
        <dbReference type="Proteomes" id="UP001185028"/>
    </source>
</evidence>
<reference evidence="1 2" key="1">
    <citation type="submission" date="2023-07" db="EMBL/GenBank/DDBJ databases">
        <title>Genomic Encyclopedia of Type Strains, Phase IV (KMG-IV): sequencing the most valuable type-strain genomes for metagenomic binning, comparative biology and taxonomic classification.</title>
        <authorList>
            <person name="Goeker M."/>
        </authorList>
    </citation>
    <scope>NUCLEOTIDE SEQUENCE [LARGE SCALE GENOMIC DNA]</scope>
    <source>
        <strain evidence="1 2">DSM 22170</strain>
    </source>
</reference>
<name>A0ABU1IZ88_9BACL</name>
<comment type="caution">
    <text evidence="1">The sequence shown here is derived from an EMBL/GenBank/DDBJ whole genome shotgun (WGS) entry which is preliminary data.</text>
</comment>
<dbReference type="EMBL" id="JAVDQH010000008">
    <property type="protein sequence ID" value="MDR6244574.1"/>
    <property type="molecule type" value="Genomic_DNA"/>
</dbReference>
<sequence length="122" mass="14231">MTSYDNLSYELTCGNTTYSNESLNASLFRELIGELELYDFVVLEPSVPLENSIYLQAASLMESEQAGQMVVELRLELSKQEFRHYQLLTQDHDQILTLFLNYWGAQRLPDLTHWEDVSDQFQ</sequence>
<organism evidence="1 2">
    <name type="scientific">Paenibacillus hunanensis</name>
    <dbReference type="NCBI Taxonomy" id="539262"/>
    <lineage>
        <taxon>Bacteria</taxon>
        <taxon>Bacillati</taxon>
        <taxon>Bacillota</taxon>
        <taxon>Bacilli</taxon>
        <taxon>Bacillales</taxon>
        <taxon>Paenibacillaceae</taxon>
        <taxon>Paenibacillus</taxon>
    </lineage>
</organism>
<keyword evidence="2" id="KW-1185">Reference proteome</keyword>
<accession>A0ABU1IZ88</accession>
<evidence type="ECO:0000313" key="1">
    <source>
        <dbReference type="EMBL" id="MDR6244574.1"/>
    </source>
</evidence>